<gene>
    <name evidence="1" type="ORF">PS273GM_17825</name>
</gene>
<dbReference type="Proteomes" id="UP000077787">
    <property type="component" value="Chromosome"/>
</dbReference>
<evidence type="ECO:0008006" key="3">
    <source>
        <dbReference type="Google" id="ProtNLM"/>
    </source>
</evidence>
<protein>
    <recommendedName>
        <fullName evidence="3">DUF748 domain-containing protein</fullName>
    </recommendedName>
</protein>
<dbReference type="PANTHER" id="PTHR30441">
    <property type="entry name" value="DUF748 DOMAIN-CONTAINING PROTEIN"/>
    <property type="match status" value="1"/>
</dbReference>
<evidence type="ECO:0000313" key="2">
    <source>
        <dbReference type="Proteomes" id="UP000077787"/>
    </source>
</evidence>
<dbReference type="InterPro" id="IPR052894">
    <property type="entry name" value="AsmA-related"/>
</dbReference>
<dbReference type="OrthoDB" id="9771783at2"/>
<dbReference type="EMBL" id="CP015641">
    <property type="protein sequence ID" value="ANF26867.1"/>
    <property type="molecule type" value="Genomic_DNA"/>
</dbReference>
<dbReference type="GO" id="GO:0090313">
    <property type="term" value="P:regulation of protein targeting to membrane"/>
    <property type="evidence" value="ECO:0007669"/>
    <property type="project" value="TreeGrafter"/>
</dbReference>
<accession>A0A172WU93</accession>
<dbReference type="PANTHER" id="PTHR30441:SF4">
    <property type="entry name" value="PROTEIN ASMA"/>
    <property type="match status" value="1"/>
</dbReference>
<reference evidence="1 2" key="1">
    <citation type="submission" date="2016-05" db="EMBL/GenBank/DDBJ databases">
        <title>Genome sequence of Pseudomonas stutzeri 273 and identification of the exopolysaccharide biosynthesis locus.</title>
        <authorList>
            <person name="Wu S."/>
            <person name="Sun C."/>
        </authorList>
    </citation>
    <scope>NUCLEOTIDE SEQUENCE [LARGE SCALE GENOMIC DNA]</scope>
    <source>
        <strain evidence="1 2">273</strain>
    </source>
</reference>
<sequence>MKTRYRRPLWVLLSLALLLLVVHLALPYVVLNYLNSKLADLGDYRGHIEDVDLAWWRGAYRLDGLVIDKKNQQVQAPLFTANAVDIGLSWRALWKDQALVGEIILEQPHLNFVDGEEKESSQTGDGVDWRDRLNGLMPFTLNELKVVDGQVSFRNFQADPPVHVYASAIDASLFNLTNTADQKQGRVARFEGTAQLFSQATMEASAQFDPYTDWADFQFSLRVTDVDLTKLNDFSNAYGSFDFAGGTGDLVIEAEATDAQLDGYIKPLLRNVEVFNFEQDVKNEDKGFFRGIWEAVVGGGEEVLQNQRKDQFATRVELDGSTKNTDVSPFQAFLAILRNAFVEAFSARFERSLGEDEE</sequence>
<dbReference type="GO" id="GO:0005886">
    <property type="term" value="C:plasma membrane"/>
    <property type="evidence" value="ECO:0007669"/>
    <property type="project" value="TreeGrafter"/>
</dbReference>
<dbReference type="RefSeq" id="WP_064482147.1">
    <property type="nucleotide sequence ID" value="NZ_CP015641.1"/>
</dbReference>
<organism evidence="1 2">
    <name type="scientific">Stutzerimonas stutzeri</name>
    <name type="common">Pseudomonas stutzeri</name>
    <dbReference type="NCBI Taxonomy" id="316"/>
    <lineage>
        <taxon>Bacteria</taxon>
        <taxon>Pseudomonadati</taxon>
        <taxon>Pseudomonadota</taxon>
        <taxon>Gammaproteobacteria</taxon>
        <taxon>Pseudomonadales</taxon>
        <taxon>Pseudomonadaceae</taxon>
        <taxon>Stutzerimonas</taxon>
    </lineage>
</organism>
<name>A0A172WU93_STUST</name>
<proteinExistence type="predicted"/>
<dbReference type="eggNOG" id="COG2982">
    <property type="taxonomic scope" value="Bacteria"/>
</dbReference>
<dbReference type="AlphaFoldDB" id="A0A172WU93"/>
<evidence type="ECO:0000313" key="1">
    <source>
        <dbReference type="EMBL" id="ANF26867.1"/>
    </source>
</evidence>